<dbReference type="STRING" id="444597.BST26_03020"/>
<keyword evidence="2" id="KW-1185">Reference proteome</keyword>
<dbReference type="OrthoDB" id="9835915at2"/>
<proteinExistence type="predicted"/>
<evidence type="ECO:0000313" key="1">
    <source>
        <dbReference type="EMBL" id="ORA73381.1"/>
    </source>
</evidence>
<evidence type="ECO:0000313" key="2">
    <source>
        <dbReference type="Proteomes" id="UP000192801"/>
    </source>
</evidence>
<gene>
    <name evidence="1" type="ORF">BST26_03020</name>
</gene>
<accession>A0A1X0DLV6</accession>
<sequence>MSEKSKRGWVLPVVAGIGLLLVVALAIGLGQYLSRPDSVAQTVQPVSTKEAPAGLQPADISSDDGLAQPVRISATVDGTPVDLTGAVSYCDKRGEVVDIQATGPLGGGSRGGAVIVRIAGDTTTTTVLGMSDGELDTKVAPTVVQNGSDYEISGELYRLSQKGWGDEAHSFTVTASCTTAEPVRTTTLAQPVAMAATLDETPVDLSNTVPYCSGSKDDDWFSIVASRTQSAPADHPSLYAVINRTTLQVSHGGLRGASGKRSFRGDGPATGENWTMNVTKDGTVYRVTGTDAVSGGSVEIVADCAGI</sequence>
<dbReference type="Proteomes" id="UP000192801">
    <property type="component" value="Unassembled WGS sequence"/>
</dbReference>
<dbReference type="RefSeq" id="WP_083029284.1">
    <property type="nucleotide sequence ID" value="NZ_AP022618.1"/>
</dbReference>
<dbReference type="EMBL" id="MVHS01000004">
    <property type="protein sequence ID" value="ORA73381.1"/>
    <property type="molecule type" value="Genomic_DNA"/>
</dbReference>
<comment type="caution">
    <text evidence="1">The sequence shown here is derived from an EMBL/GenBank/DDBJ whole genome shotgun (WGS) entry which is preliminary data.</text>
</comment>
<organism evidence="1 2">
    <name type="scientific">Mycolicibacterium insubricum</name>
    <dbReference type="NCBI Taxonomy" id="444597"/>
    <lineage>
        <taxon>Bacteria</taxon>
        <taxon>Bacillati</taxon>
        <taxon>Actinomycetota</taxon>
        <taxon>Actinomycetes</taxon>
        <taxon>Mycobacteriales</taxon>
        <taxon>Mycobacteriaceae</taxon>
        <taxon>Mycolicibacterium</taxon>
    </lineage>
</organism>
<name>A0A1X0DLV6_9MYCO</name>
<reference evidence="1 2" key="1">
    <citation type="submission" date="2016-12" db="EMBL/GenBank/DDBJ databases">
        <title>The new phylogeny of genus Mycobacterium.</title>
        <authorList>
            <person name="Tortoli E."/>
            <person name="Trovato A."/>
            <person name="Cirillo D.M."/>
        </authorList>
    </citation>
    <scope>NUCLEOTIDE SEQUENCE [LARGE SCALE GENOMIC DNA]</scope>
    <source>
        <strain evidence="1 2">DSM 45130</strain>
    </source>
</reference>
<protein>
    <submittedName>
        <fullName evidence="1">Uncharacterized protein</fullName>
    </submittedName>
</protein>
<dbReference type="AlphaFoldDB" id="A0A1X0DLV6"/>